<dbReference type="PRINTS" id="PR00625">
    <property type="entry name" value="JDOMAIN"/>
</dbReference>
<feature type="region of interest" description="Disordered" evidence="1">
    <location>
        <begin position="142"/>
        <end position="166"/>
    </location>
</feature>
<dbReference type="Gene3D" id="1.10.287.110">
    <property type="entry name" value="DnaJ domain"/>
    <property type="match status" value="1"/>
</dbReference>
<dbReference type="SUPFAM" id="SSF46565">
    <property type="entry name" value="Chaperone J-domain"/>
    <property type="match status" value="1"/>
</dbReference>
<reference evidence="3 4" key="1">
    <citation type="journal article" date="2020" name="Mol. Biol. Evol.">
        <title>Distinct Expression and Methylation Patterns for Genes with Different Fates following a Single Whole-Genome Duplication in Flowering Plants.</title>
        <authorList>
            <person name="Shi T."/>
            <person name="Rahmani R.S."/>
            <person name="Gugger P.F."/>
            <person name="Wang M."/>
            <person name="Li H."/>
            <person name="Zhang Y."/>
            <person name="Li Z."/>
            <person name="Wang Q."/>
            <person name="Van de Peer Y."/>
            <person name="Marchal K."/>
            <person name="Chen J."/>
        </authorList>
    </citation>
    <scope>NUCLEOTIDE SEQUENCE [LARGE SCALE GENOMIC DNA]</scope>
    <source>
        <tissue evidence="3">Leaf</tissue>
    </source>
</reference>
<accession>A0A822YT28</accession>
<evidence type="ECO:0000313" key="4">
    <source>
        <dbReference type="Proteomes" id="UP000607653"/>
    </source>
</evidence>
<dbReference type="AlphaFoldDB" id="A0A822YT28"/>
<dbReference type="InterPro" id="IPR036869">
    <property type="entry name" value="J_dom_sf"/>
</dbReference>
<dbReference type="PANTHER" id="PTHR44137">
    <property type="entry name" value="BNAC03G44070D PROTEIN"/>
    <property type="match status" value="1"/>
</dbReference>
<evidence type="ECO:0000313" key="3">
    <source>
        <dbReference type="EMBL" id="DAD37284.1"/>
    </source>
</evidence>
<dbReference type="EMBL" id="DUZY01000004">
    <property type="protein sequence ID" value="DAD37284.1"/>
    <property type="molecule type" value="Genomic_DNA"/>
</dbReference>
<dbReference type="PROSITE" id="PS50076">
    <property type="entry name" value="DNAJ_2"/>
    <property type="match status" value="1"/>
</dbReference>
<keyword evidence="4" id="KW-1185">Reference proteome</keyword>
<proteinExistence type="predicted"/>
<organism evidence="3 4">
    <name type="scientific">Nelumbo nucifera</name>
    <name type="common">Sacred lotus</name>
    <dbReference type="NCBI Taxonomy" id="4432"/>
    <lineage>
        <taxon>Eukaryota</taxon>
        <taxon>Viridiplantae</taxon>
        <taxon>Streptophyta</taxon>
        <taxon>Embryophyta</taxon>
        <taxon>Tracheophyta</taxon>
        <taxon>Spermatophyta</taxon>
        <taxon>Magnoliopsida</taxon>
        <taxon>Proteales</taxon>
        <taxon>Nelumbonaceae</taxon>
        <taxon>Nelumbo</taxon>
    </lineage>
</organism>
<dbReference type="Pfam" id="PF00226">
    <property type="entry name" value="DnaJ"/>
    <property type="match status" value="1"/>
</dbReference>
<gene>
    <name evidence="3" type="ORF">HUJ06_007925</name>
</gene>
<comment type="caution">
    <text evidence="3">The sequence shown here is derived from an EMBL/GenBank/DDBJ whole genome shotgun (WGS) entry which is preliminary data.</text>
</comment>
<evidence type="ECO:0000259" key="2">
    <source>
        <dbReference type="PROSITE" id="PS50076"/>
    </source>
</evidence>
<evidence type="ECO:0000256" key="1">
    <source>
        <dbReference type="SAM" id="MobiDB-lite"/>
    </source>
</evidence>
<dbReference type="SMART" id="SM00271">
    <property type="entry name" value="DnaJ"/>
    <property type="match status" value="1"/>
</dbReference>
<dbReference type="Proteomes" id="UP000607653">
    <property type="component" value="Unassembled WGS sequence"/>
</dbReference>
<feature type="domain" description="J" evidence="2">
    <location>
        <begin position="69"/>
        <end position="135"/>
    </location>
</feature>
<dbReference type="PANTHER" id="PTHR44137:SF57">
    <property type="entry name" value="CHAPERONE DNAJ-DOMAIN PROTEIN"/>
    <property type="match status" value="1"/>
</dbReference>
<protein>
    <recommendedName>
        <fullName evidence="2">J domain-containing protein</fullName>
    </recommendedName>
</protein>
<dbReference type="CDD" id="cd06257">
    <property type="entry name" value="DnaJ"/>
    <property type="match status" value="1"/>
</dbReference>
<sequence>MVTMVAPAVRCALDAAEERFKAQDVEGAIKHANAAKQLHPHSEGIDQLLAAYSVHLVATKKRKRNGDMDWYALLNIADSASADTETIKRQYKRMSLMVHPDKNSSVAAEGAFKLISEAWSVLSQPTKRRKYDIRSGTYAHARSTPSAAARPAAAEASGSSFPTTTTTTSAASTAEIKPCPCCGKPVSHVKANNGFFSIVCRDCGFIFKYVSPEFYQLSTKRKPVTFSYTTDEGKEIEIRAF</sequence>
<name>A0A822YT28_NELNU</name>
<dbReference type="InterPro" id="IPR001623">
    <property type="entry name" value="DnaJ_domain"/>
</dbReference>